<evidence type="ECO:0000313" key="2">
    <source>
        <dbReference type="Proteomes" id="UP000065511"/>
    </source>
</evidence>
<dbReference type="RefSeq" id="WP_083429089.1">
    <property type="nucleotide sequence ID" value="NZ_JXLC01000004.1"/>
</dbReference>
<gene>
    <name evidence="1" type="ORF">ATZ33_00820</name>
</gene>
<dbReference type="Pfam" id="PF13289">
    <property type="entry name" value="SIR2_2"/>
    <property type="match status" value="1"/>
</dbReference>
<reference evidence="1 2" key="1">
    <citation type="submission" date="2015-12" db="EMBL/GenBank/DDBJ databases">
        <authorList>
            <person name="Lauer A."/>
            <person name="Humrighouse B."/>
            <person name="Loparev V."/>
            <person name="Shewmaker P.L."/>
            <person name="Whitney A.M."/>
            <person name="McLaughlin R.W."/>
        </authorList>
    </citation>
    <scope>NUCLEOTIDE SEQUENCE [LARGE SCALE GENOMIC DNA]</scope>
    <source>
        <strain evidence="1 2">LMG 23085</strain>
    </source>
</reference>
<protein>
    <recommendedName>
        <fullName evidence="3">SIR2-like domain-containing protein</fullName>
    </recommendedName>
</protein>
<keyword evidence="2" id="KW-1185">Reference proteome</keyword>
<sequence>MLKKQLETYFSIDYNYFLALNSVAMNIKSFSRKEAFIKIIKEYVSRDEANHFFEELLENQFLRRAIQYECCDEFHKAEILQKKCEYCDNKIDEHEYYDLFIPEYQENLRKYNLGLINNYFSKNSYIVIKDLKENLDRTIPFVGAGISKTLGLPLWLELFKNAKKGLDDDFLKLFERRYEEKNIDKLVDCILEFNPLIQNHKDLKMKLIKPQVIKNFTPDELEKSILPKLLDLDSEYIITTNYDDSLEQCNKITNNGYDVSKNIKTFEGFENLKDEKYIFHLHGDINRLDSMVVTHKDYEELYSDEIGKKILTGLVSKYSMLFLGFSMNDQYFSNEFKNICDSNKGYGTNYMVLLNGNPDIEKSILNSNNVKFISILADKNENKEYEVTKQYNFLFDYLIGNIFD</sequence>
<proteinExistence type="predicted"/>
<dbReference type="EMBL" id="CP013614">
    <property type="protein sequence ID" value="ALR99973.1"/>
    <property type="molecule type" value="Genomic_DNA"/>
</dbReference>
<dbReference type="InterPro" id="IPR029035">
    <property type="entry name" value="DHS-like_NAD/FAD-binding_dom"/>
</dbReference>
<evidence type="ECO:0000313" key="1">
    <source>
        <dbReference type="EMBL" id="ALR99973.1"/>
    </source>
</evidence>
<dbReference type="Proteomes" id="UP000065511">
    <property type="component" value="Chromosome"/>
</dbReference>
<accession>A0ABM5W4S1</accession>
<name>A0ABM5W4S1_9ENTE</name>
<organism evidence="1 2">
    <name type="scientific">Enterococcus silesiacus</name>
    <dbReference type="NCBI Taxonomy" id="332949"/>
    <lineage>
        <taxon>Bacteria</taxon>
        <taxon>Bacillati</taxon>
        <taxon>Bacillota</taxon>
        <taxon>Bacilli</taxon>
        <taxon>Lactobacillales</taxon>
        <taxon>Enterococcaceae</taxon>
        <taxon>Enterococcus</taxon>
    </lineage>
</organism>
<dbReference type="SUPFAM" id="SSF52467">
    <property type="entry name" value="DHS-like NAD/FAD-binding domain"/>
    <property type="match status" value="1"/>
</dbReference>
<evidence type="ECO:0008006" key="3">
    <source>
        <dbReference type="Google" id="ProtNLM"/>
    </source>
</evidence>